<protein>
    <recommendedName>
        <fullName evidence="2">dTDP-4-dehydrorhamnose reductase</fullName>
        <ecNumber evidence="2">1.1.1.133</ecNumber>
    </recommendedName>
</protein>
<keyword evidence="5" id="KW-1185">Reference proteome</keyword>
<gene>
    <name evidence="4" type="ORF">QR721_11515</name>
</gene>
<proteinExistence type="inferred from homology"/>
<evidence type="ECO:0000313" key="5">
    <source>
        <dbReference type="Proteomes" id="UP001180087"/>
    </source>
</evidence>
<comment type="function">
    <text evidence="2">Catalyzes the reduction of dTDP-6-deoxy-L-lyxo-4-hexulose to yield dTDP-L-rhamnose.</text>
</comment>
<keyword evidence="2" id="KW-0560">Oxidoreductase</keyword>
<dbReference type="Gene3D" id="3.40.50.720">
    <property type="entry name" value="NAD(P)-binding Rossmann-like Domain"/>
    <property type="match status" value="1"/>
</dbReference>
<dbReference type="PANTHER" id="PTHR10491:SF4">
    <property type="entry name" value="METHIONINE ADENOSYLTRANSFERASE 2 SUBUNIT BETA"/>
    <property type="match status" value="1"/>
</dbReference>
<evidence type="ECO:0000313" key="4">
    <source>
        <dbReference type="EMBL" id="WLV24259.1"/>
    </source>
</evidence>
<evidence type="ECO:0000256" key="1">
    <source>
        <dbReference type="ARBA" id="ARBA00010944"/>
    </source>
</evidence>
<organism evidence="4 5">
    <name type="scientific">Aciduricibacillus chroicocephali</name>
    <dbReference type="NCBI Taxonomy" id="3054939"/>
    <lineage>
        <taxon>Bacteria</taxon>
        <taxon>Bacillati</taxon>
        <taxon>Bacillota</taxon>
        <taxon>Bacilli</taxon>
        <taxon>Bacillales</taxon>
        <taxon>Bacillaceae</taxon>
        <taxon>Aciduricibacillus</taxon>
    </lineage>
</organism>
<dbReference type="RefSeq" id="WP_348027100.1">
    <property type="nucleotide sequence ID" value="NZ_CP129113.1"/>
</dbReference>
<comment type="pathway">
    <text evidence="2">Carbohydrate biosynthesis; dTDP-L-rhamnose biosynthesis.</text>
</comment>
<dbReference type="InterPro" id="IPR029903">
    <property type="entry name" value="RmlD-like-bd"/>
</dbReference>
<dbReference type="Proteomes" id="UP001180087">
    <property type="component" value="Chromosome"/>
</dbReference>
<keyword evidence="2" id="KW-0521">NADP</keyword>
<feature type="domain" description="RmlD-like substrate binding" evidence="3">
    <location>
        <begin position="1"/>
        <end position="269"/>
    </location>
</feature>
<dbReference type="EMBL" id="CP129113">
    <property type="protein sequence ID" value="WLV24259.1"/>
    <property type="molecule type" value="Genomic_DNA"/>
</dbReference>
<dbReference type="Pfam" id="PF04321">
    <property type="entry name" value="RmlD_sub_bind"/>
    <property type="match status" value="1"/>
</dbReference>
<sequence length="272" mass="30969">MKAVVFGSGGYVGASIYEALRKEEKLQVIGVDLNEETKENMVKLDVNDPENFSQVYKEIQPNVIIWALMAGAEEQRLSDEGLLHLISHMTPSTKLVYLSSDYVFARGRGPYSETDVLQTMADDHGMSKYANAKIKSERFIEKELTNFVILRSGPVYGKNARDKLDAHTENLEQTVAQGMPAHYRDDLIRTFVHIEDLSKIVAEMALNDRTGVYHVGPAKQESFYEFMRKQAKQAGYDEALVKKEERKLQMNLPQNTALLTDRLRMITSQQMR</sequence>
<name>A0ABY9KUP3_9BACI</name>
<dbReference type="InterPro" id="IPR036291">
    <property type="entry name" value="NAD(P)-bd_dom_sf"/>
</dbReference>
<accession>A0ABY9KUP3</accession>
<reference evidence="4" key="1">
    <citation type="submission" date="2023-06" db="EMBL/GenBank/DDBJ databases">
        <title>A Treasure from Seagulls: Isolation and Description of Aciduricobacillus qingdaonensis gen. nov., sp. nov., a Rare Obligately Uric Acid-utilizing Member in the Family Bacillaceae.</title>
        <authorList>
            <person name="Liu W."/>
            <person name="Wang B."/>
        </authorList>
    </citation>
    <scope>NUCLEOTIDE SEQUENCE</scope>
    <source>
        <strain evidence="4">44XB</strain>
    </source>
</reference>
<evidence type="ECO:0000259" key="3">
    <source>
        <dbReference type="Pfam" id="PF04321"/>
    </source>
</evidence>
<dbReference type="InterPro" id="IPR005913">
    <property type="entry name" value="dTDP_dehydrorham_reduct"/>
</dbReference>
<dbReference type="SUPFAM" id="SSF51735">
    <property type="entry name" value="NAD(P)-binding Rossmann-fold domains"/>
    <property type="match status" value="1"/>
</dbReference>
<evidence type="ECO:0000256" key="2">
    <source>
        <dbReference type="RuleBase" id="RU364082"/>
    </source>
</evidence>
<dbReference type="PANTHER" id="PTHR10491">
    <property type="entry name" value="DTDP-4-DEHYDRORHAMNOSE REDUCTASE"/>
    <property type="match status" value="1"/>
</dbReference>
<dbReference type="EC" id="1.1.1.133" evidence="2"/>
<comment type="similarity">
    <text evidence="1 2">Belongs to the dTDP-4-dehydrorhamnose reductase family.</text>
</comment>